<dbReference type="InterPro" id="IPR038765">
    <property type="entry name" value="Papain-like_cys_pep_sf"/>
</dbReference>
<evidence type="ECO:0000313" key="2">
    <source>
        <dbReference type="Proteomes" id="UP000266552"/>
    </source>
</evidence>
<dbReference type="RefSeq" id="WP_119847191.1">
    <property type="nucleotide sequence ID" value="NZ_CP032412.1"/>
</dbReference>
<gene>
    <name evidence="1" type="ORF">D5F53_07660</name>
</gene>
<dbReference type="KEGG" id="plw:D5F53_07660"/>
<dbReference type="SUPFAM" id="SSF54001">
    <property type="entry name" value="Cysteine proteinases"/>
    <property type="match status" value="1"/>
</dbReference>
<dbReference type="EMBL" id="CP032412">
    <property type="protein sequence ID" value="AYB43166.1"/>
    <property type="molecule type" value="Genomic_DNA"/>
</dbReference>
<evidence type="ECO:0000313" key="1">
    <source>
        <dbReference type="EMBL" id="AYB43166.1"/>
    </source>
</evidence>
<dbReference type="Proteomes" id="UP000266552">
    <property type="component" value="Chromosome"/>
</dbReference>
<organism evidence="1 2">
    <name type="scientific">Paenibacillus lautus</name>
    <name type="common">Bacillus lautus</name>
    <dbReference type="NCBI Taxonomy" id="1401"/>
    <lineage>
        <taxon>Bacteria</taxon>
        <taxon>Bacillati</taxon>
        <taxon>Bacillota</taxon>
        <taxon>Bacilli</taxon>
        <taxon>Bacillales</taxon>
        <taxon>Paenibacillaceae</taxon>
        <taxon>Paenibacillus</taxon>
    </lineage>
</organism>
<keyword evidence="2" id="KW-1185">Reference proteome</keyword>
<proteinExistence type="predicted"/>
<dbReference type="AlphaFoldDB" id="A0A385THN0"/>
<reference evidence="1 2" key="1">
    <citation type="submission" date="2018-09" db="EMBL/GenBank/DDBJ databases">
        <title>Genome Sequence of Paenibacillus lautus Strain E7593-69, Azo Dye-Degrading Bacteria, Isolated from Commercial Tattoo Inks.</title>
        <authorList>
            <person name="Nho S.W."/>
            <person name="Kim S.-J."/>
            <person name="Kweon O."/>
            <person name="Cerniglia C.E."/>
        </authorList>
    </citation>
    <scope>NUCLEOTIDE SEQUENCE [LARGE SCALE GENOMIC DNA]</scope>
    <source>
        <strain evidence="1 2">E7593-69</strain>
    </source>
</reference>
<name>A0A385THN0_PAELA</name>
<sequence>MRATEDIMQVWRKFNDFPMETLTKAWHSLIDPERKQRTTDVMKEHRALYGTSGNCFDLAIWLIDEFRQNKRPCYGVLTEHLHVAVVAVNEEGNKYFCDLGDQWIEPILLEPGHEAYTEEFVDGFFPGSRIKLNTRANRLLVTYGRPNGKESSQAFDLTPVSDEALIIAGQKTQRLFSDPLVEKRIFTDQEVLHWEFDDYESFLSSKEGRKAEPQLKDIGEWAARIHTMGGIHEEVVIRALEVYSKKSLHP</sequence>
<protein>
    <submittedName>
        <fullName evidence="1">Uncharacterized protein</fullName>
    </submittedName>
</protein>
<accession>A0A385THN0</accession>